<keyword evidence="3" id="KW-1185">Reference proteome</keyword>
<dbReference type="EMBL" id="SLVV01000014">
    <property type="protein sequence ID" value="TCN20392.1"/>
    <property type="molecule type" value="Genomic_DNA"/>
</dbReference>
<keyword evidence="1" id="KW-0812">Transmembrane</keyword>
<reference evidence="2 3" key="1">
    <citation type="journal article" date="2015" name="Stand. Genomic Sci.">
        <title>Genomic Encyclopedia of Bacterial and Archaeal Type Strains, Phase III: the genomes of soil and plant-associated and newly described type strains.</title>
        <authorList>
            <person name="Whitman W.B."/>
            <person name="Woyke T."/>
            <person name="Klenk H.P."/>
            <person name="Zhou Y."/>
            <person name="Lilburn T.G."/>
            <person name="Beck B.J."/>
            <person name="De Vos P."/>
            <person name="Vandamme P."/>
            <person name="Eisen J.A."/>
            <person name="Garrity G."/>
            <person name="Hugenholtz P."/>
            <person name="Kyrpides N.C."/>
        </authorList>
    </citation>
    <scope>NUCLEOTIDE SEQUENCE [LARGE SCALE GENOMIC DNA]</scope>
    <source>
        <strain evidence="2 3">CV53</strain>
    </source>
</reference>
<comment type="caution">
    <text evidence="2">The sequence shown here is derived from an EMBL/GenBank/DDBJ whole genome shotgun (WGS) entry which is preliminary data.</text>
</comment>
<protein>
    <submittedName>
        <fullName evidence="2">Uncharacterized protein</fullName>
    </submittedName>
</protein>
<sequence>MKERVMWGGLVLICMSWAFNYVYFQSKQLEKPIFLEHYYETFIDEGAQLPFYYLTNKKNSEEVSHVVIEGLEGVDVMAVGGEFWGEDETNFIHEYSHYLLKSVTLEFSEEFAWDSKEASFTFENISVYFQNQTHIVEDVGKVTLNRLPENEGVFENRMSSSSNQHRSDSALLANEGLTIEEITVPWPDLKEEVEIKITLDQEKLRELDALTEEGNSPHWLDEGKEWEEVPGTLIDQGVFPLRFDKNDWLHLNMYFHPDRASFFQFPILIKGTTEAGKTFVDSIPIIDSPDLEQTVIDKMIAEKGGEK</sequence>
<keyword evidence="1" id="KW-1133">Transmembrane helix</keyword>
<proteinExistence type="predicted"/>
<dbReference type="Proteomes" id="UP000295689">
    <property type="component" value="Unassembled WGS sequence"/>
</dbReference>
<evidence type="ECO:0000313" key="2">
    <source>
        <dbReference type="EMBL" id="TCN20392.1"/>
    </source>
</evidence>
<dbReference type="RefSeq" id="WP_132010993.1">
    <property type="nucleotide sequence ID" value="NZ_JABUHM010000012.1"/>
</dbReference>
<name>A0A4R2B3V2_9BACI</name>
<feature type="transmembrane region" description="Helical" evidence="1">
    <location>
        <begin position="6"/>
        <end position="24"/>
    </location>
</feature>
<gene>
    <name evidence="2" type="ORF">EV146_1149</name>
</gene>
<organism evidence="2 3">
    <name type="scientific">Mesobacillus foraminis</name>
    <dbReference type="NCBI Taxonomy" id="279826"/>
    <lineage>
        <taxon>Bacteria</taxon>
        <taxon>Bacillati</taxon>
        <taxon>Bacillota</taxon>
        <taxon>Bacilli</taxon>
        <taxon>Bacillales</taxon>
        <taxon>Bacillaceae</taxon>
        <taxon>Mesobacillus</taxon>
    </lineage>
</organism>
<evidence type="ECO:0000256" key="1">
    <source>
        <dbReference type="SAM" id="Phobius"/>
    </source>
</evidence>
<keyword evidence="1" id="KW-0472">Membrane</keyword>
<dbReference type="AlphaFoldDB" id="A0A4R2B3V2"/>
<accession>A0A4R2B3V2</accession>
<evidence type="ECO:0000313" key="3">
    <source>
        <dbReference type="Proteomes" id="UP000295689"/>
    </source>
</evidence>